<proteinExistence type="predicted"/>
<evidence type="ECO:0000256" key="2">
    <source>
        <dbReference type="ARBA" id="ARBA00022692"/>
    </source>
</evidence>
<dbReference type="InterPro" id="IPR036249">
    <property type="entry name" value="Thioredoxin-like_sf"/>
</dbReference>
<sequence length="606" mass="64624">MLQTVSRLLFFCLLLATSQRPASAQFNLTPNAATAKVTASLVSEVKAAAPGESFRIAVKLEHQPHWHTYGKVLPADVIGKPTTLKWTLPEGWTVEELPWPDTHEVPSTDGKTSQGYDGTVYLPAKITPNGKSGNVGEISVKVDALVCDPQNCMPAKPEAKLTVALADKAEADPAMAEVFGQMTSAPASGIAEAKTPATVAKAPERSFAGYLLFAFVGGLILNVMPCVFPVLGIKIMSVVQQAGEDKRQVLMHGLAYTFGVLICFWALGGLVISLGKAWGFQLQSPGFVYGLCAFFLIFGLNMAGLFEIGASAVGVGADLQAKQGVSGSFFSGLLATIVATPCSAPFLGPALGYAVTLPAVQALLMFTMIGLGLASPFLILSLFPKLVSSLPRPGAWMESFKQGMSFLLFGTVAFLAWVLTGMVEGQPMLFTLFGLVIVALGCWIYGRWSLPHKPQRTRIIAVLLTLLCVGGGLAFGWPQVEKGAVSGGSHVEGGLTWEAWSPEKVAELRAANKAVYIDYTAKWCFTCQVNKRVYKDAALQKLIADKKVVLLKADWTNEDPRITKALSDLGKAAVPVNVLYTPGKEEPMILPELLSVDNVSTALQGL</sequence>
<keyword evidence="3" id="KW-0201">Cytochrome c-type biogenesis</keyword>
<dbReference type="InterPro" id="IPR028250">
    <property type="entry name" value="DsbDN"/>
</dbReference>
<feature type="transmembrane region" description="Helical" evidence="6">
    <location>
        <begin position="404"/>
        <end position="423"/>
    </location>
</feature>
<feature type="transmembrane region" description="Helical" evidence="6">
    <location>
        <begin position="458"/>
        <end position="477"/>
    </location>
</feature>
<feature type="domain" description="Cytochrome C biogenesis protein transmembrane" evidence="8">
    <location>
        <begin position="211"/>
        <end position="415"/>
    </location>
</feature>
<organism evidence="10 11">
    <name type="scientific">Prosthecobacter algae</name>
    <dbReference type="NCBI Taxonomy" id="1144682"/>
    <lineage>
        <taxon>Bacteria</taxon>
        <taxon>Pseudomonadati</taxon>
        <taxon>Verrucomicrobiota</taxon>
        <taxon>Verrucomicrobiia</taxon>
        <taxon>Verrucomicrobiales</taxon>
        <taxon>Verrucomicrobiaceae</taxon>
        <taxon>Prosthecobacter</taxon>
    </lineage>
</organism>
<dbReference type="Proteomes" id="UP001499852">
    <property type="component" value="Unassembled WGS sequence"/>
</dbReference>
<feature type="transmembrane region" description="Helical" evidence="6">
    <location>
        <begin position="207"/>
        <end position="233"/>
    </location>
</feature>
<feature type="transmembrane region" description="Helical" evidence="6">
    <location>
        <begin position="254"/>
        <end position="275"/>
    </location>
</feature>
<dbReference type="RefSeq" id="WP_345738581.1">
    <property type="nucleotide sequence ID" value="NZ_BAABIA010000011.1"/>
</dbReference>
<keyword evidence="7" id="KW-0732">Signal</keyword>
<feature type="transmembrane region" description="Helical" evidence="6">
    <location>
        <begin position="327"/>
        <end position="347"/>
    </location>
</feature>
<dbReference type="InterPro" id="IPR035671">
    <property type="entry name" value="DsbD_gamma"/>
</dbReference>
<feature type="chain" id="PRO_5046456327" description="Thiol:disulfide interchange protein DsbD" evidence="7">
    <location>
        <begin position="25"/>
        <end position="606"/>
    </location>
</feature>
<dbReference type="PANTHER" id="PTHR32234:SF3">
    <property type="entry name" value="SUPPRESSION OF COPPER SENSITIVITY PROTEIN"/>
    <property type="match status" value="1"/>
</dbReference>
<evidence type="ECO:0000313" key="10">
    <source>
        <dbReference type="EMBL" id="GAA5148238.1"/>
    </source>
</evidence>
<dbReference type="Pfam" id="PF13899">
    <property type="entry name" value="Thioredoxin_7"/>
    <property type="match status" value="1"/>
</dbReference>
<keyword evidence="4 6" id="KW-1133">Transmembrane helix</keyword>
<keyword evidence="2 6" id="KW-0812">Transmembrane</keyword>
<evidence type="ECO:0000256" key="4">
    <source>
        <dbReference type="ARBA" id="ARBA00022989"/>
    </source>
</evidence>
<dbReference type="Gene3D" id="3.40.30.10">
    <property type="entry name" value="Glutaredoxin"/>
    <property type="match status" value="1"/>
</dbReference>
<dbReference type="CDD" id="cd02953">
    <property type="entry name" value="DsbDgamma"/>
    <property type="match status" value="1"/>
</dbReference>
<evidence type="ECO:0000259" key="9">
    <source>
        <dbReference type="Pfam" id="PF11412"/>
    </source>
</evidence>
<keyword evidence="11" id="KW-1185">Reference proteome</keyword>
<evidence type="ECO:0000256" key="5">
    <source>
        <dbReference type="ARBA" id="ARBA00023136"/>
    </source>
</evidence>
<evidence type="ECO:0000256" key="1">
    <source>
        <dbReference type="ARBA" id="ARBA00004141"/>
    </source>
</evidence>
<dbReference type="SUPFAM" id="SSF52833">
    <property type="entry name" value="Thioredoxin-like"/>
    <property type="match status" value="1"/>
</dbReference>
<comment type="caution">
    <text evidence="10">The sequence shown here is derived from an EMBL/GenBank/DDBJ whole genome shotgun (WGS) entry which is preliminary data.</text>
</comment>
<dbReference type="Pfam" id="PF11412">
    <property type="entry name" value="DsbD_N"/>
    <property type="match status" value="1"/>
</dbReference>
<feature type="transmembrane region" description="Helical" evidence="6">
    <location>
        <begin position="287"/>
        <end position="315"/>
    </location>
</feature>
<evidence type="ECO:0000259" key="8">
    <source>
        <dbReference type="Pfam" id="PF02683"/>
    </source>
</evidence>
<feature type="transmembrane region" description="Helical" evidence="6">
    <location>
        <begin position="359"/>
        <end position="383"/>
    </location>
</feature>
<protein>
    <recommendedName>
        <fullName evidence="12">Thiol:disulfide interchange protein DsbD</fullName>
    </recommendedName>
</protein>
<keyword evidence="5 6" id="KW-0472">Membrane</keyword>
<gene>
    <name evidence="10" type="ORF">GCM10023213_44110</name>
</gene>
<name>A0ABP9PL52_9BACT</name>
<feature type="domain" description="Thiol:disulfide interchange protein DsbD N-terminal" evidence="9">
    <location>
        <begin position="45"/>
        <end position="159"/>
    </location>
</feature>
<dbReference type="Pfam" id="PF02683">
    <property type="entry name" value="DsbD_TM"/>
    <property type="match status" value="1"/>
</dbReference>
<accession>A0ABP9PL52</accession>
<reference evidence="11" key="1">
    <citation type="journal article" date="2019" name="Int. J. Syst. Evol. Microbiol.">
        <title>The Global Catalogue of Microorganisms (GCM) 10K type strain sequencing project: providing services to taxonomists for standard genome sequencing and annotation.</title>
        <authorList>
            <consortium name="The Broad Institute Genomics Platform"/>
            <consortium name="The Broad Institute Genome Sequencing Center for Infectious Disease"/>
            <person name="Wu L."/>
            <person name="Ma J."/>
        </authorList>
    </citation>
    <scope>NUCLEOTIDE SEQUENCE [LARGE SCALE GENOMIC DNA]</scope>
    <source>
        <strain evidence="11">JCM 18053</strain>
    </source>
</reference>
<evidence type="ECO:0000256" key="6">
    <source>
        <dbReference type="SAM" id="Phobius"/>
    </source>
</evidence>
<comment type="subcellular location">
    <subcellularLocation>
        <location evidence="1">Membrane</location>
        <topology evidence="1">Multi-pass membrane protein</topology>
    </subcellularLocation>
</comment>
<evidence type="ECO:0008006" key="12">
    <source>
        <dbReference type="Google" id="ProtNLM"/>
    </source>
</evidence>
<dbReference type="PANTHER" id="PTHR32234">
    <property type="entry name" value="THIOL:DISULFIDE INTERCHANGE PROTEIN DSBD"/>
    <property type="match status" value="1"/>
</dbReference>
<evidence type="ECO:0000256" key="3">
    <source>
        <dbReference type="ARBA" id="ARBA00022748"/>
    </source>
</evidence>
<dbReference type="EMBL" id="BAABIA010000011">
    <property type="protein sequence ID" value="GAA5148238.1"/>
    <property type="molecule type" value="Genomic_DNA"/>
</dbReference>
<evidence type="ECO:0000313" key="11">
    <source>
        <dbReference type="Proteomes" id="UP001499852"/>
    </source>
</evidence>
<feature type="transmembrane region" description="Helical" evidence="6">
    <location>
        <begin position="429"/>
        <end position="446"/>
    </location>
</feature>
<feature type="signal peptide" evidence="7">
    <location>
        <begin position="1"/>
        <end position="24"/>
    </location>
</feature>
<evidence type="ECO:0000256" key="7">
    <source>
        <dbReference type="SAM" id="SignalP"/>
    </source>
</evidence>
<dbReference type="InterPro" id="IPR003834">
    <property type="entry name" value="Cyt_c_assmbl_TM_dom"/>
</dbReference>